<protein>
    <recommendedName>
        <fullName evidence="1">Tc1-like transposase DDE domain-containing protein</fullName>
    </recommendedName>
</protein>
<feature type="domain" description="Tc1-like transposase DDE" evidence="1">
    <location>
        <begin position="1"/>
        <end position="33"/>
    </location>
</feature>
<dbReference type="OrthoDB" id="5410741at2759"/>
<sequence length="73" mass="9026">WPSNSPDLNPIENVWRLLKYRISKRFPYTEDELQQYIMEEWEKINVEDYKKYIREMRDRCWAVIQAGGGHTKY</sequence>
<feature type="non-terminal residue" evidence="2">
    <location>
        <position position="1"/>
    </location>
</feature>
<dbReference type="Pfam" id="PF13358">
    <property type="entry name" value="DDE_3"/>
    <property type="match status" value="1"/>
</dbReference>
<organism evidence="2 3">
    <name type="scientific">Periconia macrospinosa</name>
    <dbReference type="NCBI Taxonomy" id="97972"/>
    <lineage>
        <taxon>Eukaryota</taxon>
        <taxon>Fungi</taxon>
        <taxon>Dikarya</taxon>
        <taxon>Ascomycota</taxon>
        <taxon>Pezizomycotina</taxon>
        <taxon>Dothideomycetes</taxon>
        <taxon>Pleosporomycetidae</taxon>
        <taxon>Pleosporales</taxon>
        <taxon>Massarineae</taxon>
        <taxon>Periconiaceae</taxon>
        <taxon>Periconia</taxon>
    </lineage>
</organism>
<dbReference type="InterPro" id="IPR036397">
    <property type="entry name" value="RNaseH_sf"/>
</dbReference>
<dbReference type="EMBL" id="KZ806303">
    <property type="protein sequence ID" value="PVH90448.1"/>
    <property type="molecule type" value="Genomic_DNA"/>
</dbReference>
<evidence type="ECO:0000313" key="3">
    <source>
        <dbReference type="Proteomes" id="UP000244855"/>
    </source>
</evidence>
<dbReference type="InterPro" id="IPR038717">
    <property type="entry name" value="Tc1-like_DDE_dom"/>
</dbReference>
<proteinExistence type="predicted"/>
<dbReference type="STRING" id="97972.A0A2V1CXI4"/>
<dbReference type="Gene3D" id="3.30.420.10">
    <property type="entry name" value="Ribonuclease H-like superfamily/Ribonuclease H"/>
    <property type="match status" value="1"/>
</dbReference>
<gene>
    <name evidence="2" type="ORF">DM02DRAFT_547763</name>
</gene>
<dbReference type="GO" id="GO:0003676">
    <property type="term" value="F:nucleic acid binding"/>
    <property type="evidence" value="ECO:0007669"/>
    <property type="project" value="InterPro"/>
</dbReference>
<dbReference type="Proteomes" id="UP000244855">
    <property type="component" value="Unassembled WGS sequence"/>
</dbReference>
<keyword evidence="3" id="KW-1185">Reference proteome</keyword>
<evidence type="ECO:0000313" key="2">
    <source>
        <dbReference type="EMBL" id="PVH90448.1"/>
    </source>
</evidence>
<evidence type="ECO:0000259" key="1">
    <source>
        <dbReference type="Pfam" id="PF13358"/>
    </source>
</evidence>
<accession>A0A2V1CXI4</accession>
<reference evidence="2 3" key="1">
    <citation type="journal article" date="2018" name="Sci. Rep.">
        <title>Comparative genomics provides insights into the lifestyle and reveals functional heterogeneity of dark septate endophytic fungi.</title>
        <authorList>
            <person name="Knapp D.G."/>
            <person name="Nemeth J.B."/>
            <person name="Barry K."/>
            <person name="Hainaut M."/>
            <person name="Henrissat B."/>
            <person name="Johnson J."/>
            <person name="Kuo A."/>
            <person name="Lim J.H.P."/>
            <person name="Lipzen A."/>
            <person name="Nolan M."/>
            <person name="Ohm R.A."/>
            <person name="Tamas L."/>
            <person name="Grigoriev I.V."/>
            <person name="Spatafora J.W."/>
            <person name="Nagy L.G."/>
            <person name="Kovacs G.M."/>
        </authorList>
    </citation>
    <scope>NUCLEOTIDE SEQUENCE [LARGE SCALE GENOMIC DNA]</scope>
    <source>
        <strain evidence="2 3">DSE2036</strain>
    </source>
</reference>
<name>A0A2V1CXI4_9PLEO</name>
<dbReference type="AlphaFoldDB" id="A0A2V1CXI4"/>